<comment type="catalytic activity">
    <reaction evidence="2 8">
        <text>7,8-dihydroneopterin = 6-hydroxymethyl-7,8-dihydropterin + glycolaldehyde</text>
        <dbReference type="Rhea" id="RHEA:10540"/>
        <dbReference type="ChEBI" id="CHEBI:17001"/>
        <dbReference type="ChEBI" id="CHEBI:17071"/>
        <dbReference type="ChEBI" id="CHEBI:44841"/>
        <dbReference type="EC" id="4.1.2.25"/>
    </reaction>
</comment>
<comment type="similarity">
    <text evidence="4 8">Belongs to the DHNA family.</text>
</comment>
<evidence type="ECO:0000256" key="7">
    <source>
        <dbReference type="ARBA" id="ARBA00023239"/>
    </source>
</evidence>
<evidence type="ECO:0000256" key="4">
    <source>
        <dbReference type="ARBA" id="ARBA00005708"/>
    </source>
</evidence>
<evidence type="ECO:0000259" key="9">
    <source>
        <dbReference type="SMART" id="SM00905"/>
    </source>
</evidence>
<evidence type="ECO:0000256" key="5">
    <source>
        <dbReference type="ARBA" id="ARBA00022909"/>
    </source>
</evidence>
<dbReference type="EC" id="4.1.2.25" evidence="8"/>
<comment type="pathway">
    <text evidence="3 8">Cofactor biosynthesis; tetrahydrofolate biosynthesis; 2-amino-4-hydroxy-6-hydroxymethyl-7,8-dihydropteridine diphosphate from 7,8-dihydroneopterin triphosphate: step 3/4.</text>
</comment>
<name>A0A0R0CRZ5_9GAMM</name>
<keyword evidence="11" id="KW-1185">Reference proteome</keyword>
<dbReference type="STRING" id="344882.ABB29_13725"/>
<dbReference type="NCBIfam" id="TIGR00526">
    <property type="entry name" value="folB_dom"/>
    <property type="match status" value="1"/>
</dbReference>
<dbReference type="Pfam" id="PF02152">
    <property type="entry name" value="FolB"/>
    <property type="match status" value="1"/>
</dbReference>
<evidence type="ECO:0000256" key="6">
    <source>
        <dbReference type="ARBA" id="ARBA00023235"/>
    </source>
</evidence>
<dbReference type="EMBL" id="LDJL01000015">
    <property type="protein sequence ID" value="KRG68372.1"/>
    <property type="molecule type" value="Genomic_DNA"/>
</dbReference>
<dbReference type="SMART" id="SM00905">
    <property type="entry name" value="FolB"/>
    <property type="match status" value="1"/>
</dbReference>
<comment type="catalytic activity">
    <reaction evidence="1">
        <text>7,8-dihydroneopterin = 7,8-dihydromonapterin</text>
        <dbReference type="Rhea" id="RHEA:45328"/>
        <dbReference type="ChEBI" id="CHEBI:17001"/>
        <dbReference type="ChEBI" id="CHEBI:71175"/>
        <dbReference type="EC" id="5.1.99.8"/>
    </reaction>
</comment>
<keyword evidence="5 8" id="KW-0289">Folate biosynthesis</keyword>
<dbReference type="NCBIfam" id="TIGR00525">
    <property type="entry name" value="folB"/>
    <property type="match status" value="1"/>
</dbReference>
<evidence type="ECO:0000256" key="2">
    <source>
        <dbReference type="ARBA" id="ARBA00001353"/>
    </source>
</evidence>
<dbReference type="Proteomes" id="UP000052052">
    <property type="component" value="Unassembled WGS sequence"/>
</dbReference>
<evidence type="ECO:0000256" key="1">
    <source>
        <dbReference type="ARBA" id="ARBA00000693"/>
    </source>
</evidence>
<keyword evidence="7 8" id="KW-0456">Lyase</keyword>
<dbReference type="PATRIC" id="fig|344882.3.peg.1127"/>
<dbReference type="Gene3D" id="3.30.1130.10">
    <property type="match status" value="1"/>
</dbReference>
<sequence>MTSATCRDRVFIDQLDVDAVIGVYDWERDIRQRLQLDIEMGFDNRIPAASDDVADTLDYDAISRRLSAYVAQSQFALVETLAERCAQLLQDEFGVRWLRIKLSKPGAVGNARAVGVLIERGQP</sequence>
<proteinExistence type="inferred from homology"/>
<evidence type="ECO:0000256" key="8">
    <source>
        <dbReference type="RuleBase" id="RU362079"/>
    </source>
</evidence>
<dbReference type="InterPro" id="IPR006157">
    <property type="entry name" value="FolB_dom"/>
</dbReference>
<dbReference type="FunFam" id="3.30.1130.10:FF:000002">
    <property type="entry name" value="7,8-dihydroneopterin aldolase"/>
    <property type="match status" value="1"/>
</dbReference>
<dbReference type="OrthoDB" id="9810587at2"/>
<dbReference type="GO" id="GO:0046656">
    <property type="term" value="P:folic acid biosynthetic process"/>
    <property type="evidence" value="ECO:0007669"/>
    <property type="project" value="UniProtKB-UniRule"/>
</dbReference>
<accession>A0A0R0CRZ5</accession>
<dbReference type="PANTHER" id="PTHR42844">
    <property type="entry name" value="DIHYDRONEOPTERIN ALDOLASE 1-RELATED"/>
    <property type="match status" value="1"/>
</dbReference>
<evidence type="ECO:0000256" key="3">
    <source>
        <dbReference type="ARBA" id="ARBA00005013"/>
    </source>
</evidence>
<gene>
    <name evidence="10" type="ORF">ABB29_13725</name>
</gene>
<dbReference type="GO" id="GO:0005737">
    <property type="term" value="C:cytoplasm"/>
    <property type="evidence" value="ECO:0007669"/>
    <property type="project" value="TreeGrafter"/>
</dbReference>
<evidence type="ECO:0000313" key="10">
    <source>
        <dbReference type="EMBL" id="KRG68372.1"/>
    </source>
</evidence>
<feature type="domain" description="Dihydroneopterin aldolase/epimerase" evidence="9">
    <location>
        <begin position="10"/>
        <end position="120"/>
    </location>
</feature>
<dbReference type="PANTHER" id="PTHR42844:SF1">
    <property type="entry name" value="DIHYDRONEOPTERIN ALDOLASE 1-RELATED"/>
    <property type="match status" value="1"/>
</dbReference>
<dbReference type="SUPFAM" id="SSF55620">
    <property type="entry name" value="Tetrahydrobiopterin biosynthesis enzymes-like"/>
    <property type="match status" value="1"/>
</dbReference>
<dbReference type="GO" id="GO:0016853">
    <property type="term" value="F:isomerase activity"/>
    <property type="evidence" value="ECO:0007669"/>
    <property type="project" value="UniProtKB-KW"/>
</dbReference>
<dbReference type="RefSeq" id="WP_057660009.1">
    <property type="nucleotide sequence ID" value="NZ_LDJL01000015.1"/>
</dbReference>
<comment type="function">
    <text evidence="8">Catalyzes the conversion of 7,8-dihydroneopterin to 6-hydroxymethyl-7,8-dihydropterin.</text>
</comment>
<dbReference type="CDD" id="cd00534">
    <property type="entry name" value="DHNA_DHNTPE"/>
    <property type="match status" value="1"/>
</dbReference>
<dbReference type="InterPro" id="IPR043133">
    <property type="entry name" value="GTP-CH-I_C/QueF"/>
</dbReference>
<keyword evidence="6" id="KW-0413">Isomerase</keyword>
<dbReference type="AlphaFoldDB" id="A0A0R0CRZ5"/>
<dbReference type="UniPathway" id="UPA00077">
    <property type="reaction ID" value="UER00154"/>
</dbReference>
<dbReference type="GO" id="GO:0046654">
    <property type="term" value="P:tetrahydrofolate biosynthetic process"/>
    <property type="evidence" value="ECO:0007669"/>
    <property type="project" value="UniProtKB-UniRule"/>
</dbReference>
<evidence type="ECO:0000313" key="11">
    <source>
        <dbReference type="Proteomes" id="UP000052052"/>
    </source>
</evidence>
<protein>
    <recommendedName>
        <fullName evidence="8">7,8-dihydroneopterin aldolase</fullName>
        <ecNumber evidence="8">4.1.2.25</ecNumber>
    </recommendedName>
</protein>
<dbReference type="GO" id="GO:0004150">
    <property type="term" value="F:dihydroneopterin aldolase activity"/>
    <property type="evidence" value="ECO:0007669"/>
    <property type="project" value="UniProtKB-UniRule"/>
</dbReference>
<organism evidence="10 11">
    <name type="scientific">Pseudoxanthomonas dokdonensis</name>
    <dbReference type="NCBI Taxonomy" id="344882"/>
    <lineage>
        <taxon>Bacteria</taxon>
        <taxon>Pseudomonadati</taxon>
        <taxon>Pseudomonadota</taxon>
        <taxon>Gammaproteobacteria</taxon>
        <taxon>Lysobacterales</taxon>
        <taxon>Lysobacteraceae</taxon>
        <taxon>Pseudoxanthomonas</taxon>
    </lineage>
</organism>
<comment type="caution">
    <text evidence="10">The sequence shown here is derived from an EMBL/GenBank/DDBJ whole genome shotgun (WGS) entry which is preliminary data.</text>
</comment>
<dbReference type="InterPro" id="IPR006156">
    <property type="entry name" value="Dihydroneopterin_aldolase"/>
</dbReference>
<reference evidence="10 11" key="1">
    <citation type="submission" date="2015-05" db="EMBL/GenBank/DDBJ databases">
        <title>Genome sequencing and analysis of members of genus Stenotrophomonas.</title>
        <authorList>
            <person name="Patil P.P."/>
            <person name="Midha S."/>
            <person name="Patil P.B."/>
        </authorList>
    </citation>
    <scope>NUCLEOTIDE SEQUENCE [LARGE SCALE GENOMIC DNA]</scope>
    <source>
        <strain evidence="10 11">DSM 21858</strain>
    </source>
</reference>